<gene>
    <name evidence="2" type="ORF">PMG71_02755</name>
</gene>
<organism evidence="2 3">
    <name type="scientific">Roseofilum acuticapitatum BLCC-M154</name>
    <dbReference type="NCBI Taxonomy" id="3022444"/>
    <lineage>
        <taxon>Bacteria</taxon>
        <taxon>Bacillati</taxon>
        <taxon>Cyanobacteriota</taxon>
        <taxon>Cyanophyceae</taxon>
        <taxon>Desertifilales</taxon>
        <taxon>Desertifilaceae</taxon>
        <taxon>Roseofilum</taxon>
        <taxon>Roseofilum acuticapitatum</taxon>
    </lineage>
</organism>
<feature type="region of interest" description="Disordered" evidence="1">
    <location>
        <begin position="191"/>
        <end position="212"/>
    </location>
</feature>
<accession>A0ABT7AN75</accession>
<reference evidence="2 3" key="1">
    <citation type="submission" date="2023-01" db="EMBL/GenBank/DDBJ databases">
        <title>Novel diversity within Roseofilum (Cyanobacteria; Desertifilaceae) from marine benthic mats with descriptions of four novel species.</title>
        <authorList>
            <person name="Wang Y."/>
            <person name="Berthold D.E."/>
            <person name="Hu J."/>
            <person name="Lefler F.W."/>
            <person name="Laughinghouse H.D. IV."/>
        </authorList>
    </citation>
    <scope>NUCLEOTIDE SEQUENCE [LARGE SCALE GENOMIC DNA]</scope>
    <source>
        <strain evidence="2 3">BLCC-M154</strain>
    </source>
</reference>
<name>A0ABT7AN75_9CYAN</name>
<feature type="region of interest" description="Disordered" evidence="1">
    <location>
        <begin position="100"/>
        <end position="121"/>
    </location>
</feature>
<proteinExistence type="predicted"/>
<evidence type="ECO:0000256" key="1">
    <source>
        <dbReference type="SAM" id="MobiDB-lite"/>
    </source>
</evidence>
<dbReference type="Proteomes" id="UP001235303">
    <property type="component" value="Unassembled WGS sequence"/>
</dbReference>
<feature type="compositionally biased region" description="Low complexity" evidence="1">
    <location>
        <begin position="196"/>
        <end position="207"/>
    </location>
</feature>
<dbReference type="Gene3D" id="2.30.30.40">
    <property type="entry name" value="SH3 Domains"/>
    <property type="match status" value="1"/>
</dbReference>
<dbReference type="EMBL" id="JAQOSP010000014">
    <property type="protein sequence ID" value="MDJ1168341.1"/>
    <property type="molecule type" value="Genomic_DNA"/>
</dbReference>
<protein>
    <recommendedName>
        <fullName evidence="4">SH3 domain-containing protein</fullName>
    </recommendedName>
</protein>
<evidence type="ECO:0000313" key="3">
    <source>
        <dbReference type="Proteomes" id="UP001235303"/>
    </source>
</evidence>
<keyword evidence="3" id="KW-1185">Reference proteome</keyword>
<dbReference type="RefSeq" id="WP_283752105.1">
    <property type="nucleotide sequence ID" value="NZ_JAQOSP010000014.1"/>
</dbReference>
<evidence type="ECO:0000313" key="2">
    <source>
        <dbReference type="EMBL" id="MDJ1168341.1"/>
    </source>
</evidence>
<sequence length="296" mass="31242">MKSKREMLTAGMAMVAIAGFNIMGVEGAIGQSSPPTLIAQSLAGQCRAAKRDIFIYREANTNSRVRALQLNEAVTLADNGNNGWIAISAPTTGFVQTADLKPCPSASNPKPDPAPPAPKPTNLCRQVTIVQGLVVRDQPSIEGKIVGSVAHRQQVTLKSDAVTVVDKRSWVEITAPVKGWVSSGVGGGANLGECGPTSQSAQPAQTSPTPPATYCSRVTWQGEEGLGIRKEAGGNAVATLRYGDEITLRSREEKVIFDSQLPGNRFWIEITQPMAGWISSGIQGGGRNIAPPTPCR</sequence>
<comment type="caution">
    <text evidence="2">The sequence shown here is derived from an EMBL/GenBank/DDBJ whole genome shotgun (WGS) entry which is preliminary data.</text>
</comment>
<feature type="compositionally biased region" description="Pro residues" evidence="1">
    <location>
        <begin position="110"/>
        <end position="119"/>
    </location>
</feature>
<evidence type="ECO:0008006" key="4">
    <source>
        <dbReference type="Google" id="ProtNLM"/>
    </source>
</evidence>